<comment type="caution">
    <text evidence="3">The sequence shown here is derived from an EMBL/GenBank/DDBJ whole genome shotgun (WGS) entry which is preliminary data.</text>
</comment>
<proteinExistence type="inferred from homology"/>
<evidence type="ECO:0000256" key="1">
    <source>
        <dbReference type="ARBA" id="ARBA00007447"/>
    </source>
</evidence>
<dbReference type="SUPFAM" id="SSF50630">
    <property type="entry name" value="Acid proteases"/>
    <property type="match status" value="1"/>
</dbReference>
<dbReference type="Gene3D" id="2.40.70.10">
    <property type="entry name" value="Acid Proteases"/>
    <property type="match status" value="1"/>
</dbReference>
<dbReference type="GO" id="GO:0004190">
    <property type="term" value="F:aspartic-type endopeptidase activity"/>
    <property type="evidence" value="ECO:0007669"/>
    <property type="project" value="InterPro"/>
</dbReference>
<organism evidence="3 4">
    <name type="scientific">Plakobranchus ocellatus</name>
    <dbReference type="NCBI Taxonomy" id="259542"/>
    <lineage>
        <taxon>Eukaryota</taxon>
        <taxon>Metazoa</taxon>
        <taxon>Spiralia</taxon>
        <taxon>Lophotrochozoa</taxon>
        <taxon>Mollusca</taxon>
        <taxon>Gastropoda</taxon>
        <taxon>Heterobranchia</taxon>
        <taxon>Euthyneura</taxon>
        <taxon>Panpulmonata</taxon>
        <taxon>Sacoglossa</taxon>
        <taxon>Placobranchoidea</taxon>
        <taxon>Plakobranchidae</taxon>
        <taxon>Plakobranchus</taxon>
    </lineage>
</organism>
<dbReference type="InterPro" id="IPR033121">
    <property type="entry name" value="PEPTIDASE_A1"/>
</dbReference>
<keyword evidence="4" id="KW-1185">Reference proteome</keyword>
<dbReference type="PANTHER" id="PTHR47966">
    <property type="entry name" value="BETA-SITE APP-CLEAVING ENZYME, ISOFORM A-RELATED"/>
    <property type="match status" value="1"/>
</dbReference>
<sequence length="128" mass="14716">MLIFGGSDRQYCSEGFIMTPLTTPHRWQFRLDCFDVFISLQFIFDCSKVISLPDVGFIVNGHKLPLSSRDYIIKEDEDGQVTCFSAIAGLNQMRDDISVWFLGSSFMRAYYTYFDKGNNRVGFARAIH</sequence>
<dbReference type="GO" id="GO:0006508">
    <property type="term" value="P:proteolysis"/>
    <property type="evidence" value="ECO:0007669"/>
    <property type="project" value="InterPro"/>
</dbReference>
<reference evidence="3 4" key="1">
    <citation type="journal article" date="2021" name="Elife">
        <title>Chloroplast acquisition without the gene transfer in kleptoplastic sea slugs, Plakobranchus ocellatus.</title>
        <authorList>
            <person name="Maeda T."/>
            <person name="Takahashi S."/>
            <person name="Yoshida T."/>
            <person name="Shimamura S."/>
            <person name="Takaki Y."/>
            <person name="Nagai Y."/>
            <person name="Toyoda A."/>
            <person name="Suzuki Y."/>
            <person name="Arimoto A."/>
            <person name="Ishii H."/>
            <person name="Satoh N."/>
            <person name="Nishiyama T."/>
            <person name="Hasebe M."/>
            <person name="Maruyama T."/>
            <person name="Minagawa J."/>
            <person name="Obokata J."/>
            <person name="Shigenobu S."/>
        </authorList>
    </citation>
    <scope>NUCLEOTIDE SEQUENCE [LARGE SCALE GENOMIC DNA]</scope>
</reference>
<feature type="domain" description="Peptidase A1" evidence="2">
    <location>
        <begin position="1"/>
        <end position="124"/>
    </location>
</feature>
<name>A0AAV4C0G9_9GAST</name>
<evidence type="ECO:0000313" key="3">
    <source>
        <dbReference type="EMBL" id="GFO24870.1"/>
    </source>
</evidence>
<evidence type="ECO:0000313" key="4">
    <source>
        <dbReference type="Proteomes" id="UP000735302"/>
    </source>
</evidence>
<dbReference type="Proteomes" id="UP000735302">
    <property type="component" value="Unassembled WGS sequence"/>
</dbReference>
<comment type="similarity">
    <text evidence="1">Belongs to the peptidase A1 family.</text>
</comment>
<dbReference type="EMBL" id="BLXT01005660">
    <property type="protein sequence ID" value="GFO24870.1"/>
    <property type="molecule type" value="Genomic_DNA"/>
</dbReference>
<dbReference type="Pfam" id="PF00026">
    <property type="entry name" value="Asp"/>
    <property type="match status" value="1"/>
</dbReference>
<dbReference type="InterPro" id="IPR001461">
    <property type="entry name" value="Aspartic_peptidase_A1"/>
</dbReference>
<protein>
    <submittedName>
        <fullName evidence="3">Cathepsin d</fullName>
    </submittedName>
</protein>
<accession>A0AAV4C0G9</accession>
<dbReference type="AlphaFoldDB" id="A0AAV4C0G9"/>
<dbReference type="PROSITE" id="PS51767">
    <property type="entry name" value="PEPTIDASE_A1"/>
    <property type="match status" value="1"/>
</dbReference>
<evidence type="ECO:0000259" key="2">
    <source>
        <dbReference type="PROSITE" id="PS51767"/>
    </source>
</evidence>
<gene>
    <name evidence="3" type="ORF">PoB_005137500</name>
</gene>
<dbReference type="InterPro" id="IPR021109">
    <property type="entry name" value="Peptidase_aspartic_dom_sf"/>
</dbReference>